<dbReference type="PANTHER" id="PTHR42912">
    <property type="entry name" value="METHYLTRANSFERASE"/>
    <property type="match status" value="1"/>
</dbReference>
<comment type="caution">
    <text evidence="2">The sequence shown here is derived from an EMBL/GenBank/DDBJ whole genome shotgun (WGS) entry which is preliminary data.</text>
</comment>
<name>A0A318KF37_9NEIS</name>
<dbReference type="GO" id="GO:0008757">
    <property type="term" value="F:S-adenosylmethionine-dependent methyltransferase activity"/>
    <property type="evidence" value="ECO:0007669"/>
    <property type="project" value="InterPro"/>
</dbReference>
<dbReference type="GO" id="GO:0032259">
    <property type="term" value="P:methylation"/>
    <property type="evidence" value="ECO:0007669"/>
    <property type="project" value="UniProtKB-KW"/>
</dbReference>
<dbReference type="SUPFAM" id="SSF53335">
    <property type="entry name" value="S-adenosyl-L-methionine-dependent methyltransferases"/>
    <property type="match status" value="1"/>
</dbReference>
<dbReference type="OrthoDB" id="323463at2"/>
<sequence length="211" mass="23366">MPPSWPHLRYSLYAPIYDLFAGRFARQRQRSLRLAGPGAQDRVLLVGAGTGLDLPELRACGEVLATDISPAMLARLSRRAARLGMTVKAQVMDAEALDAPDGHYTLVVLHLILAVVDDPIRTLREVERVLAPGGRVAVFDKFLPDGASPPGWRRALNVPLRWLATDINRRFADIVRYTQLRVAHDEPALWGGTFRVIQLVKPSDSAHHARS</sequence>
<proteinExistence type="predicted"/>
<dbReference type="PANTHER" id="PTHR42912:SF93">
    <property type="entry name" value="N6-ADENOSINE-METHYLTRANSFERASE TMT1A"/>
    <property type="match status" value="1"/>
</dbReference>
<evidence type="ECO:0000259" key="1">
    <source>
        <dbReference type="Pfam" id="PF08241"/>
    </source>
</evidence>
<dbReference type="InterPro" id="IPR050508">
    <property type="entry name" value="Methyltransf_Superfamily"/>
</dbReference>
<gene>
    <name evidence="2" type="ORF">DFR34_12430</name>
</gene>
<evidence type="ECO:0000313" key="3">
    <source>
        <dbReference type="Proteomes" id="UP000247555"/>
    </source>
</evidence>
<dbReference type="Proteomes" id="UP000247555">
    <property type="component" value="Unassembled WGS sequence"/>
</dbReference>
<accession>A0A318KF37</accession>
<organism evidence="2 3">
    <name type="scientific">Rivihabitans pingtungensis</name>
    <dbReference type="NCBI Taxonomy" id="1054498"/>
    <lineage>
        <taxon>Bacteria</taxon>
        <taxon>Pseudomonadati</taxon>
        <taxon>Pseudomonadota</taxon>
        <taxon>Betaproteobacteria</taxon>
        <taxon>Neisseriales</taxon>
        <taxon>Aquaspirillaceae</taxon>
        <taxon>Rivihabitans</taxon>
    </lineage>
</organism>
<dbReference type="Gene3D" id="3.40.50.150">
    <property type="entry name" value="Vaccinia Virus protein VP39"/>
    <property type="match status" value="1"/>
</dbReference>
<dbReference type="EMBL" id="QJKI01000024">
    <property type="protein sequence ID" value="PXX75890.1"/>
    <property type="molecule type" value="Genomic_DNA"/>
</dbReference>
<dbReference type="InterPro" id="IPR013216">
    <property type="entry name" value="Methyltransf_11"/>
</dbReference>
<keyword evidence="3" id="KW-1185">Reference proteome</keyword>
<dbReference type="InterPro" id="IPR029063">
    <property type="entry name" value="SAM-dependent_MTases_sf"/>
</dbReference>
<evidence type="ECO:0000313" key="2">
    <source>
        <dbReference type="EMBL" id="PXX75890.1"/>
    </source>
</evidence>
<protein>
    <submittedName>
        <fullName evidence="2">Methyltransferase family protein</fullName>
    </submittedName>
</protein>
<dbReference type="RefSeq" id="WP_110391783.1">
    <property type="nucleotide sequence ID" value="NZ_QJKI01000024.1"/>
</dbReference>
<reference evidence="2 3" key="1">
    <citation type="submission" date="2018-05" db="EMBL/GenBank/DDBJ databases">
        <title>Genomic Encyclopedia of Type Strains, Phase IV (KMG-IV): sequencing the most valuable type-strain genomes for metagenomic binning, comparative biology and taxonomic classification.</title>
        <authorList>
            <person name="Goeker M."/>
        </authorList>
    </citation>
    <scope>NUCLEOTIDE SEQUENCE [LARGE SCALE GENOMIC DNA]</scope>
    <source>
        <strain evidence="2 3">DSM 29661</strain>
    </source>
</reference>
<feature type="domain" description="Methyltransferase type 11" evidence="1">
    <location>
        <begin position="45"/>
        <end position="137"/>
    </location>
</feature>
<dbReference type="CDD" id="cd02440">
    <property type="entry name" value="AdoMet_MTases"/>
    <property type="match status" value="1"/>
</dbReference>
<keyword evidence="2" id="KW-0489">Methyltransferase</keyword>
<keyword evidence="2" id="KW-0808">Transferase</keyword>
<dbReference type="Pfam" id="PF08241">
    <property type="entry name" value="Methyltransf_11"/>
    <property type="match status" value="1"/>
</dbReference>
<dbReference type="AlphaFoldDB" id="A0A318KF37"/>